<dbReference type="RefSeq" id="WP_085162672.1">
    <property type="nucleotide sequence ID" value="NZ_AP022581.1"/>
</dbReference>
<dbReference type="Proteomes" id="UP000466396">
    <property type="component" value="Chromosome"/>
</dbReference>
<dbReference type="STRING" id="169765.AWC15_08355"/>
<sequence length="98" mass="9510">MEKLSHDPAAADIGTQVSENALSGAAAGAAAMTSVSGLAPAGADEVSAHAARAFASEGIQLLASNSSAQGELRQAGDAVREIAHTYSEVDGGAAGAFV</sequence>
<protein>
    <submittedName>
        <fullName evidence="2">PE family immunomodulator PE35</fullName>
    </submittedName>
</protein>
<dbReference type="Pfam" id="PF00934">
    <property type="entry name" value="PE"/>
    <property type="match status" value="1"/>
</dbReference>
<dbReference type="OrthoDB" id="4753420at2"/>
<name>A0A1X1XNX4_9MYCO</name>
<gene>
    <name evidence="2" type="primary">PE35</name>
    <name evidence="2" type="ORF">MLAC_43570</name>
</gene>
<dbReference type="SUPFAM" id="SSF140459">
    <property type="entry name" value="PE/PPE dimer-like"/>
    <property type="match status" value="1"/>
</dbReference>
<proteinExistence type="predicted"/>
<dbReference type="KEGG" id="mlj:MLAC_43570"/>
<organism evidence="2 3">
    <name type="scientific">Mycobacterium lacus</name>
    <dbReference type="NCBI Taxonomy" id="169765"/>
    <lineage>
        <taxon>Bacteria</taxon>
        <taxon>Bacillati</taxon>
        <taxon>Actinomycetota</taxon>
        <taxon>Actinomycetes</taxon>
        <taxon>Mycobacteriales</taxon>
        <taxon>Mycobacteriaceae</taxon>
        <taxon>Mycobacterium</taxon>
    </lineage>
</organism>
<dbReference type="AlphaFoldDB" id="A0A1X1XNX4"/>
<dbReference type="EMBL" id="AP022581">
    <property type="protein sequence ID" value="BBX99063.1"/>
    <property type="molecule type" value="Genomic_DNA"/>
</dbReference>
<feature type="domain" description="PE" evidence="1">
    <location>
        <begin position="21"/>
        <end position="90"/>
    </location>
</feature>
<evidence type="ECO:0000313" key="3">
    <source>
        <dbReference type="Proteomes" id="UP000466396"/>
    </source>
</evidence>
<dbReference type="Gene3D" id="1.10.287.850">
    <property type="entry name" value="HP0062-like domain"/>
    <property type="match status" value="1"/>
</dbReference>
<evidence type="ECO:0000313" key="2">
    <source>
        <dbReference type="EMBL" id="BBX99063.1"/>
    </source>
</evidence>
<keyword evidence="3" id="KW-1185">Reference proteome</keyword>
<accession>A0A1X1XNX4</accession>
<dbReference type="InterPro" id="IPR038332">
    <property type="entry name" value="PPE_sf"/>
</dbReference>
<dbReference type="InterPro" id="IPR000084">
    <property type="entry name" value="PE-PGRS_N"/>
</dbReference>
<reference evidence="2 3" key="1">
    <citation type="journal article" date="2019" name="Emerg. Microbes Infect.">
        <title>Comprehensive subspecies identification of 175 nontuberculous mycobacteria species based on 7547 genomic profiles.</title>
        <authorList>
            <person name="Matsumoto Y."/>
            <person name="Kinjo T."/>
            <person name="Motooka D."/>
            <person name="Nabeya D."/>
            <person name="Jung N."/>
            <person name="Uechi K."/>
            <person name="Horii T."/>
            <person name="Iida T."/>
            <person name="Fujita J."/>
            <person name="Nakamura S."/>
        </authorList>
    </citation>
    <scope>NUCLEOTIDE SEQUENCE [LARGE SCALE GENOMIC DNA]</scope>
    <source>
        <strain evidence="2 3">JCM 15657</strain>
    </source>
</reference>
<evidence type="ECO:0000259" key="1">
    <source>
        <dbReference type="Pfam" id="PF00934"/>
    </source>
</evidence>